<keyword evidence="9" id="KW-0902">Two-component regulatory system</keyword>
<evidence type="ECO:0000256" key="2">
    <source>
        <dbReference type="ARBA" id="ARBA00022553"/>
    </source>
</evidence>
<gene>
    <name evidence="13" type="ORF">ABID21_003532</name>
</gene>
<evidence type="ECO:0000256" key="10">
    <source>
        <dbReference type="ARBA" id="ARBA00023136"/>
    </source>
</evidence>
<evidence type="ECO:0000256" key="7">
    <source>
        <dbReference type="ARBA" id="ARBA00022840"/>
    </source>
</evidence>
<name>A0ABV2HB25_9HYPH</name>
<keyword evidence="2" id="KW-0597">Phosphoprotein</keyword>
<dbReference type="EMBL" id="JBEPLJ010000014">
    <property type="protein sequence ID" value="MET3587407.1"/>
    <property type="molecule type" value="Genomic_DNA"/>
</dbReference>
<keyword evidence="5" id="KW-0547">Nucleotide-binding</keyword>
<keyword evidence="6 13" id="KW-0418">Kinase</keyword>
<feature type="transmembrane region" description="Helical" evidence="11">
    <location>
        <begin position="30"/>
        <end position="59"/>
    </location>
</feature>
<dbReference type="InterPro" id="IPR038318">
    <property type="entry name" value="KdpD_sf"/>
</dbReference>
<evidence type="ECO:0000313" key="14">
    <source>
        <dbReference type="Proteomes" id="UP001549031"/>
    </source>
</evidence>
<organism evidence="13 14">
    <name type="scientific">Pseudorhizobium tarimense</name>
    <dbReference type="NCBI Taxonomy" id="1079109"/>
    <lineage>
        <taxon>Bacteria</taxon>
        <taxon>Pseudomonadati</taxon>
        <taxon>Pseudomonadota</taxon>
        <taxon>Alphaproteobacteria</taxon>
        <taxon>Hyphomicrobiales</taxon>
        <taxon>Rhizobiaceae</taxon>
        <taxon>Rhizobium/Agrobacterium group</taxon>
        <taxon>Pseudorhizobium</taxon>
    </lineage>
</organism>
<dbReference type="Pfam" id="PF13493">
    <property type="entry name" value="DUF4118"/>
    <property type="match status" value="1"/>
</dbReference>
<keyword evidence="8 11" id="KW-1133">Transmembrane helix</keyword>
<keyword evidence="4 11" id="KW-0812">Transmembrane</keyword>
<evidence type="ECO:0000256" key="6">
    <source>
        <dbReference type="ARBA" id="ARBA00022777"/>
    </source>
</evidence>
<proteinExistence type="predicted"/>
<feature type="transmembrane region" description="Helical" evidence="11">
    <location>
        <begin position="71"/>
        <end position="93"/>
    </location>
</feature>
<sequence>MAVRGLALLARFAADPYLPPGFPYLTFFPAIIITGFVFGIYPALTCAILCGTSAWYWFIPPFNSFVVDGQTVTALLFFLVVVGINLGLPQLALSAYASQVRARDELTRAHEMQQVVSQEFDHRIKNLLATVSGLISLSQ</sequence>
<evidence type="ECO:0000256" key="1">
    <source>
        <dbReference type="ARBA" id="ARBA00004141"/>
    </source>
</evidence>
<evidence type="ECO:0000313" key="13">
    <source>
        <dbReference type="EMBL" id="MET3587407.1"/>
    </source>
</evidence>
<dbReference type="GO" id="GO:0016301">
    <property type="term" value="F:kinase activity"/>
    <property type="evidence" value="ECO:0007669"/>
    <property type="project" value="UniProtKB-KW"/>
</dbReference>
<evidence type="ECO:0000256" key="5">
    <source>
        <dbReference type="ARBA" id="ARBA00022741"/>
    </source>
</evidence>
<accession>A0ABV2HB25</accession>
<keyword evidence="14" id="KW-1185">Reference proteome</keyword>
<evidence type="ECO:0000256" key="9">
    <source>
        <dbReference type="ARBA" id="ARBA00023012"/>
    </source>
</evidence>
<evidence type="ECO:0000256" key="4">
    <source>
        <dbReference type="ARBA" id="ARBA00022692"/>
    </source>
</evidence>
<evidence type="ECO:0000256" key="8">
    <source>
        <dbReference type="ARBA" id="ARBA00022989"/>
    </source>
</evidence>
<comment type="caution">
    <text evidence="13">The sequence shown here is derived from an EMBL/GenBank/DDBJ whole genome shotgun (WGS) entry which is preliminary data.</text>
</comment>
<evidence type="ECO:0000256" key="3">
    <source>
        <dbReference type="ARBA" id="ARBA00022679"/>
    </source>
</evidence>
<evidence type="ECO:0000256" key="11">
    <source>
        <dbReference type="SAM" id="Phobius"/>
    </source>
</evidence>
<protein>
    <submittedName>
        <fullName evidence="13">K+-sensing histidine kinase KdpD</fullName>
    </submittedName>
</protein>
<dbReference type="Proteomes" id="UP001549031">
    <property type="component" value="Unassembled WGS sequence"/>
</dbReference>
<dbReference type="RefSeq" id="WP_247245298.1">
    <property type="nucleotide sequence ID" value="NZ_JALJRA010000014.1"/>
</dbReference>
<evidence type="ECO:0000259" key="12">
    <source>
        <dbReference type="Pfam" id="PF13493"/>
    </source>
</evidence>
<comment type="subcellular location">
    <subcellularLocation>
        <location evidence="1">Membrane</location>
        <topology evidence="1">Multi-pass membrane protein</topology>
    </subcellularLocation>
</comment>
<dbReference type="Gene3D" id="1.20.120.620">
    <property type="entry name" value="Backbone structure of the membrane domain of e. Coli histidine kinase receptor kdpd"/>
    <property type="match status" value="1"/>
</dbReference>
<dbReference type="InterPro" id="IPR025201">
    <property type="entry name" value="KdpD_TM"/>
</dbReference>
<feature type="domain" description="Sensor protein KdpD transmembrane" evidence="12">
    <location>
        <begin position="5"/>
        <end position="82"/>
    </location>
</feature>
<keyword evidence="10 11" id="KW-0472">Membrane</keyword>
<keyword evidence="3" id="KW-0808">Transferase</keyword>
<keyword evidence="7" id="KW-0067">ATP-binding</keyword>
<reference evidence="13 14" key="1">
    <citation type="submission" date="2024-06" db="EMBL/GenBank/DDBJ databases">
        <title>Genomic Encyclopedia of Type Strains, Phase IV (KMG-IV): sequencing the most valuable type-strain genomes for metagenomic binning, comparative biology and taxonomic classification.</title>
        <authorList>
            <person name="Goeker M."/>
        </authorList>
    </citation>
    <scope>NUCLEOTIDE SEQUENCE [LARGE SCALE GENOMIC DNA]</scope>
    <source>
        <strain evidence="13 14">DSM 105042</strain>
    </source>
</reference>